<evidence type="ECO:0000256" key="1">
    <source>
        <dbReference type="SAM" id="SignalP"/>
    </source>
</evidence>
<protein>
    <submittedName>
        <fullName evidence="3">Serine hydrolase domain-containing protein</fullName>
        <ecNumber evidence="3">3.-.-.-</ecNumber>
    </submittedName>
</protein>
<feature type="signal peptide" evidence="1">
    <location>
        <begin position="1"/>
        <end position="40"/>
    </location>
</feature>
<reference evidence="4" key="1">
    <citation type="journal article" date="2019" name="Int. J. Syst. Evol. Microbiol.">
        <title>The Global Catalogue of Microorganisms (GCM) 10K type strain sequencing project: providing services to taxonomists for standard genome sequencing and annotation.</title>
        <authorList>
            <consortium name="The Broad Institute Genomics Platform"/>
            <consortium name="The Broad Institute Genome Sequencing Center for Infectious Disease"/>
            <person name="Wu L."/>
            <person name="Ma J."/>
        </authorList>
    </citation>
    <scope>NUCLEOTIDE SEQUENCE [LARGE SCALE GENOMIC DNA]</scope>
    <source>
        <strain evidence="4">CGMCC 4.7152</strain>
    </source>
</reference>
<dbReference type="InterPro" id="IPR001466">
    <property type="entry name" value="Beta-lactam-related"/>
</dbReference>
<evidence type="ECO:0000259" key="2">
    <source>
        <dbReference type="Pfam" id="PF00144"/>
    </source>
</evidence>
<name>A0ABV9VNA7_9ACTN</name>
<accession>A0ABV9VNA7</accession>
<dbReference type="Pfam" id="PF00144">
    <property type="entry name" value="Beta-lactamase"/>
    <property type="match status" value="1"/>
</dbReference>
<dbReference type="EC" id="3.-.-.-" evidence="3"/>
<gene>
    <name evidence="3" type="ORF">ACFPIJ_08280</name>
</gene>
<dbReference type="PANTHER" id="PTHR46825">
    <property type="entry name" value="D-ALANYL-D-ALANINE-CARBOXYPEPTIDASE/ENDOPEPTIDASE AMPH"/>
    <property type="match status" value="1"/>
</dbReference>
<dbReference type="GO" id="GO:0016787">
    <property type="term" value="F:hydrolase activity"/>
    <property type="evidence" value="ECO:0007669"/>
    <property type="project" value="UniProtKB-KW"/>
</dbReference>
<keyword evidence="3" id="KW-0378">Hydrolase</keyword>
<proteinExistence type="predicted"/>
<evidence type="ECO:0000313" key="4">
    <source>
        <dbReference type="Proteomes" id="UP001595912"/>
    </source>
</evidence>
<feature type="domain" description="Beta-lactamase-related" evidence="2">
    <location>
        <begin position="52"/>
        <end position="381"/>
    </location>
</feature>
<dbReference type="PROSITE" id="PS51318">
    <property type="entry name" value="TAT"/>
    <property type="match status" value="1"/>
</dbReference>
<organism evidence="3 4">
    <name type="scientific">Dactylosporangium cerinum</name>
    <dbReference type="NCBI Taxonomy" id="1434730"/>
    <lineage>
        <taxon>Bacteria</taxon>
        <taxon>Bacillati</taxon>
        <taxon>Actinomycetota</taxon>
        <taxon>Actinomycetes</taxon>
        <taxon>Micromonosporales</taxon>
        <taxon>Micromonosporaceae</taxon>
        <taxon>Dactylosporangium</taxon>
    </lineage>
</organism>
<dbReference type="InterPro" id="IPR006311">
    <property type="entry name" value="TAT_signal"/>
</dbReference>
<dbReference type="InterPro" id="IPR050491">
    <property type="entry name" value="AmpC-like"/>
</dbReference>
<dbReference type="Proteomes" id="UP001595912">
    <property type="component" value="Unassembled WGS sequence"/>
</dbReference>
<dbReference type="EMBL" id="JBHSIU010000010">
    <property type="protein sequence ID" value="MFC4997823.1"/>
    <property type="molecule type" value="Genomic_DNA"/>
</dbReference>
<keyword evidence="1" id="KW-0732">Signal</keyword>
<dbReference type="RefSeq" id="WP_380114070.1">
    <property type="nucleotide sequence ID" value="NZ_JBHSIU010000010.1"/>
</dbReference>
<dbReference type="InterPro" id="IPR012338">
    <property type="entry name" value="Beta-lactam/transpept-like"/>
</dbReference>
<dbReference type="SUPFAM" id="SSF56601">
    <property type="entry name" value="beta-lactamase/transpeptidase-like"/>
    <property type="match status" value="1"/>
</dbReference>
<dbReference type="PANTHER" id="PTHR46825:SF9">
    <property type="entry name" value="BETA-LACTAMASE-RELATED DOMAIN-CONTAINING PROTEIN"/>
    <property type="match status" value="1"/>
</dbReference>
<keyword evidence="4" id="KW-1185">Reference proteome</keyword>
<evidence type="ECO:0000313" key="3">
    <source>
        <dbReference type="EMBL" id="MFC4997823.1"/>
    </source>
</evidence>
<feature type="chain" id="PRO_5047342872" evidence="1">
    <location>
        <begin position="41"/>
        <end position="398"/>
    </location>
</feature>
<comment type="caution">
    <text evidence="3">The sequence shown here is derived from an EMBL/GenBank/DDBJ whole genome shotgun (WGS) entry which is preliminary data.</text>
</comment>
<dbReference type="Gene3D" id="3.40.710.10">
    <property type="entry name" value="DD-peptidase/beta-lactamase superfamily"/>
    <property type="match status" value="1"/>
</dbReference>
<sequence>MTQHASSTGHPVSRRATLGLLGAVPLAAGGVLATAGPAHADAPADLRPGGAFDRFVARLAAEDAFSGTVLLLHRGRRVLARSYGMANKERSIANGPDTAFALGSITKLFTAVAVVQLVQQGKVSFHGTLGTYLDGFPPDVAGTVTVHHLLTHTSGMGDYMQSPGFWAQAPTWKSIEQAWDGIMAFVRGGALAFPPGAGHAYSNSAYQALGAIVAKVSGRSYYDYVREHIFRPAGMTGSDFFTVPQWRDDRRIARPYSSQQSAARVDALDRHIFVGSPAGNSFSTAGDLARFTAALLGDELLSPAYTRLALGPKVPIAPPPPPPGLPPLVAFETYAPLAVLTGGQWAVGHNGGAPGVSTDLEWYPDSGWVTVLLSNYDLGMRSAVAPVNALAQKLITRP</sequence>